<organism evidence="5 6">
    <name type="scientific">Pararhodospirillum oryzae</name>
    <dbReference type="NCBI Taxonomy" id="478448"/>
    <lineage>
        <taxon>Bacteria</taxon>
        <taxon>Pseudomonadati</taxon>
        <taxon>Pseudomonadota</taxon>
        <taxon>Alphaproteobacteria</taxon>
        <taxon>Rhodospirillales</taxon>
        <taxon>Rhodospirillaceae</taxon>
        <taxon>Pararhodospirillum</taxon>
    </lineage>
</organism>
<evidence type="ECO:0000313" key="6">
    <source>
        <dbReference type="Proteomes" id="UP000321567"/>
    </source>
</evidence>
<protein>
    <recommendedName>
        <fullName evidence="1">diguanylate cyclase</fullName>
        <ecNumber evidence="1">2.7.7.65</ecNumber>
    </recommendedName>
</protein>
<dbReference type="InterPro" id="IPR050469">
    <property type="entry name" value="Diguanylate_Cyclase"/>
</dbReference>
<keyword evidence="6" id="KW-1185">Reference proteome</keyword>
<dbReference type="NCBIfam" id="TIGR00254">
    <property type="entry name" value="GGDEF"/>
    <property type="match status" value="1"/>
</dbReference>
<keyword evidence="3" id="KW-0175">Coiled coil</keyword>
<dbReference type="Pfam" id="PF00990">
    <property type="entry name" value="GGDEF"/>
    <property type="match status" value="1"/>
</dbReference>
<dbReference type="GO" id="GO:0005886">
    <property type="term" value="C:plasma membrane"/>
    <property type="evidence" value="ECO:0007669"/>
    <property type="project" value="TreeGrafter"/>
</dbReference>
<name>A0A512HB30_9PROT</name>
<dbReference type="GO" id="GO:1902201">
    <property type="term" value="P:negative regulation of bacterial-type flagellum-dependent cell motility"/>
    <property type="evidence" value="ECO:0007669"/>
    <property type="project" value="TreeGrafter"/>
</dbReference>
<dbReference type="EMBL" id="BJZO01000095">
    <property type="protein sequence ID" value="GEO82645.1"/>
    <property type="molecule type" value="Genomic_DNA"/>
</dbReference>
<dbReference type="CDD" id="cd01949">
    <property type="entry name" value="GGDEF"/>
    <property type="match status" value="1"/>
</dbReference>
<reference evidence="5 6" key="1">
    <citation type="submission" date="2019-07" db="EMBL/GenBank/DDBJ databases">
        <title>Whole genome shotgun sequence of Rhodospirillum oryzae NBRC 107573.</title>
        <authorList>
            <person name="Hosoyama A."/>
            <person name="Uohara A."/>
            <person name="Ohji S."/>
            <person name="Ichikawa N."/>
        </authorList>
    </citation>
    <scope>NUCLEOTIDE SEQUENCE [LARGE SCALE GENOMIC DNA]</scope>
    <source>
        <strain evidence="5 6">NBRC 107573</strain>
    </source>
</reference>
<dbReference type="SMART" id="SM00267">
    <property type="entry name" value="GGDEF"/>
    <property type="match status" value="1"/>
</dbReference>
<dbReference type="PROSITE" id="PS50887">
    <property type="entry name" value="GGDEF"/>
    <property type="match status" value="1"/>
</dbReference>
<dbReference type="InterPro" id="IPR029787">
    <property type="entry name" value="Nucleotide_cyclase"/>
</dbReference>
<comment type="caution">
    <text evidence="5">The sequence shown here is derived from an EMBL/GenBank/DDBJ whole genome shotgun (WGS) entry which is preliminary data.</text>
</comment>
<evidence type="ECO:0000256" key="2">
    <source>
        <dbReference type="ARBA" id="ARBA00034247"/>
    </source>
</evidence>
<feature type="domain" description="GGDEF" evidence="4">
    <location>
        <begin position="149"/>
        <end position="282"/>
    </location>
</feature>
<dbReference type="InterPro" id="IPR000160">
    <property type="entry name" value="GGDEF_dom"/>
</dbReference>
<dbReference type="GO" id="GO:0043709">
    <property type="term" value="P:cell adhesion involved in single-species biofilm formation"/>
    <property type="evidence" value="ECO:0007669"/>
    <property type="project" value="TreeGrafter"/>
</dbReference>
<proteinExistence type="predicted"/>
<dbReference type="FunFam" id="3.30.70.270:FF:000001">
    <property type="entry name" value="Diguanylate cyclase domain protein"/>
    <property type="match status" value="1"/>
</dbReference>
<comment type="catalytic activity">
    <reaction evidence="2">
        <text>2 GTP = 3',3'-c-di-GMP + 2 diphosphate</text>
        <dbReference type="Rhea" id="RHEA:24898"/>
        <dbReference type="ChEBI" id="CHEBI:33019"/>
        <dbReference type="ChEBI" id="CHEBI:37565"/>
        <dbReference type="ChEBI" id="CHEBI:58805"/>
        <dbReference type="EC" id="2.7.7.65"/>
    </reaction>
</comment>
<evidence type="ECO:0000256" key="3">
    <source>
        <dbReference type="SAM" id="Coils"/>
    </source>
</evidence>
<accession>A0A512HB30</accession>
<evidence type="ECO:0000256" key="1">
    <source>
        <dbReference type="ARBA" id="ARBA00012528"/>
    </source>
</evidence>
<dbReference type="Gene3D" id="3.30.70.270">
    <property type="match status" value="1"/>
</dbReference>
<gene>
    <name evidence="5" type="ORF">ROR02_27760</name>
</gene>
<dbReference type="AlphaFoldDB" id="A0A512HB30"/>
<dbReference type="OrthoDB" id="9812260at2"/>
<dbReference type="RefSeq" id="WP_147164673.1">
    <property type="nucleotide sequence ID" value="NZ_BJZO01000095.1"/>
</dbReference>
<sequence>MIASAGDIEGRNIRALSSEIKRLRTQLQDLEQRNADLEIALTTAIEHGDAIESEILTTNDRLRAEVHERLIAERRLAQVVEAISQQKQDLEVLLQTITQHSDDIDTQWLRRYAEVEALARLDPLTNIANRRLFDRALETEWARGTRSGLPLGLILCDLDLFKAYNDHYGHQQGDLALVAFAGVLTECSRRPTDLPARLGGEEFVILMPETSVEGVVRVARLIQETLWKRAIPHEGSPHGRVSVSMGATSLIPSEHEDSTALYVRADELLYKAKTAGRNQVCC</sequence>
<dbReference type="InterPro" id="IPR043128">
    <property type="entry name" value="Rev_trsase/Diguanyl_cyclase"/>
</dbReference>
<evidence type="ECO:0000313" key="5">
    <source>
        <dbReference type="EMBL" id="GEO82645.1"/>
    </source>
</evidence>
<dbReference type="PANTHER" id="PTHR45138:SF9">
    <property type="entry name" value="DIGUANYLATE CYCLASE DGCM-RELATED"/>
    <property type="match status" value="1"/>
</dbReference>
<dbReference type="Proteomes" id="UP000321567">
    <property type="component" value="Unassembled WGS sequence"/>
</dbReference>
<dbReference type="SUPFAM" id="SSF55073">
    <property type="entry name" value="Nucleotide cyclase"/>
    <property type="match status" value="1"/>
</dbReference>
<feature type="coiled-coil region" evidence="3">
    <location>
        <begin position="13"/>
        <end position="47"/>
    </location>
</feature>
<dbReference type="EC" id="2.7.7.65" evidence="1"/>
<evidence type="ECO:0000259" key="4">
    <source>
        <dbReference type="PROSITE" id="PS50887"/>
    </source>
</evidence>
<dbReference type="GO" id="GO:0052621">
    <property type="term" value="F:diguanylate cyclase activity"/>
    <property type="evidence" value="ECO:0007669"/>
    <property type="project" value="UniProtKB-EC"/>
</dbReference>
<dbReference type="PANTHER" id="PTHR45138">
    <property type="entry name" value="REGULATORY COMPONENTS OF SENSORY TRANSDUCTION SYSTEM"/>
    <property type="match status" value="1"/>
</dbReference>